<dbReference type="AlphaFoldDB" id="A0AAN1WJ92"/>
<reference evidence="5 6" key="1">
    <citation type="journal article" date="2022" name="IScience">
        <title>An ultrasensitive nanofiber-based assay for enzymatic hydrolysis and deep-sea microbial degradation of cellulose.</title>
        <authorList>
            <person name="Tsudome M."/>
            <person name="Tachioka M."/>
            <person name="Miyazaki M."/>
            <person name="Uchimura K."/>
            <person name="Tsuda M."/>
            <person name="Takaki Y."/>
            <person name="Deguchi S."/>
        </authorList>
    </citation>
    <scope>NUCLEOTIDE SEQUENCE [LARGE SCALE GENOMIC DNA]</scope>
    <source>
        <strain evidence="5 6">GE09</strain>
    </source>
</reference>
<dbReference type="InterPro" id="IPR012334">
    <property type="entry name" value="Pectin_lyas_fold"/>
</dbReference>
<gene>
    <name evidence="5" type="ORF">MARGE09_P2822</name>
</gene>
<dbReference type="SMART" id="SM00710">
    <property type="entry name" value="PbH1"/>
    <property type="match status" value="4"/>
</dbReference>
<evidence type="ECO:0000313" key="5">
    <source>
        <dbReference type="EMBL" id="BCD98621.1"/>
    </source>
</evidence>
<organism evidence="5 6">
    <name type="scientific">Marinagarivorans cellulosilyticus</name>
    <dbReference type="NCBI Taxonomy" id="2721545"/>
    <lineage>
        <taxon>Bacteria</taxon>
        <taxon>Pseudomonadati</taxon>
        <taxon>Pseudomonadota</taxon>
        <taxon>Gammaproteobacteria</taxon>
        <taxon>Cellvibrionales</taxon>
        <taxon>Cellvibrionaceae</taxon>
        <taxon>Marinagarivorans</taxon>
    </lineage>
</organism>
<evidence type="ECO:0000313" key="6">
    <source>
        <dbReference type="Proteomes" id="UP001320119"/>
    </source>
</evidence>
<keyword evidence="3 4" id="KW-0326">Glycosidase</keyword>
<evidence type="ECO:0000256" key="4">
    <source>
        <dbReference type="RuleBase" id="RU361169"/>
    </source>
</evidence>
<dbReference type="EMBL" id="AP023086">
    <property type="protein sequence ID" value="BCD98621.1"/>
    <property type="molecule type" value="Genomic_DNA"/>
</dbReference>
<dbReference type="Proteomes" id="UP001320119">
    <property type="component" value="Chromosome"/>
</dbReference>
<dbReference type="InterPro" id="IPR051801">
    <property type="entry name" value="GH28_Enzymes"/>
</dbReference>
<dbReference type="Pfam" id="PF00295">
    <property type="entry name" value="Glyco_hydro_28"/>
    <property type="match status" value="1"/>
</dbReference>
<dbReference type="Gene3D" id="2.160.20.10">
    <property type="entry name" value="Single-stranded right-handed beta-helix, Pectin lyase-like"/>
    <property type="match status" value="1"/>
</dbReference>
<dbReference type="SUPFAM" id="SSF51126">
    <property type="entry name" value="Pectin lyase-like"/>
    <property type="match status" value="1"/>
</dbReference>
<proteinExistence type="inferred from homology"/>
<keyword evidence="2 4" id="KW-0378">Hydrolase</keyword>
<comment type="similarity">
    <text evidence="1 4">Belongs to the glycosyl hydrolase 28 family.</text>
</comment>
<evidence type="ECO:0000256" key="1">
    <source>
        <dbReference type="ARBA" id="ARBA00008834"/>
    </source>
</evidence>
<dbReference type="InterPro" id="IPR000743">
    <property type="entry name" value="Glyco_hydro_28"/>
</dbReference>
<name>A0AAN1WJ92_9GAMM</name>
<dbReference type="PANTHER" id="PTHR31339:SF9">
    <property type="entry name" value="PLASMIN AND FIBRONECTIN-BINDING PROTEIN A"/>
    <property type="match status" value="1"/>
</dbReference>
<evidence type="ECO:0000256" key="2">
    <source>
        <dbReference type="ARBA" id="ARBA00022801"/>
    </source>
</evidence>
<dbReference type="InterPro" id="IPR006626">
    <property type="entry name" value="PbH1"/>
</dbReference>
<keyword evidence="6" id="KW-1185">Reference proteome</keyword>
<dbReference type="GO" id="GO:0005975">
    <property type="term" value="P:carbohydrate metabolic process"/>
    <property type="evidence" value="ECO:0007669"/>
    <property type="project" value="InterPro"/>
</dbReference>
<dbReference type="InterPro" id="IPR011050">
    <property type="entry name" value="Pectin_lyase_fold/virulence"/>
</dbReference>
<sequence>MLVLPPIKRRTFIIAAGLGVQACASAPSKPQLSSSESRAWDYCASWVAKLKEPAFAAQDFNITDFGAVEGGDASQAIASAVDACYKSGGGRVLIPSGRFYSGPIHLQSNVNLHLSDGATISFYTDPKRYLPAVKTRWEGMALMGYSPLIYAYRQTNVAVTGSGILDGGADREHWWPWKGEKGWQREGFGAQQAARKQLMQDVANGVDIADRHYAEGHYLRPSFIQFYECSQVKVEDITVRRAPFWLIHPVLSQHVIVRNVTLESLGPNSDGCNPESCRYVLIENCAFNTGDDCIAIKSGRNRDGRDIGIPSEDILIRHCSMSAGHGGVVIGSEISGGARNIFVEHCHMDSPDLDRGIRIKTNSVRGGLIEKLYVRHVDIGRVRDAVVVNFHYEEGNAGNHPPTVRDIYLTDITCDNAKNAFILRGFPEIPIGRMVLRDVHFVQAESLGVLEFADEVSFDGVSINGTLLSR</sequence>
<dbReference type="KEGG" id="marq:MARGE09_P2822"/>
<accession>A0AAN1WJ92</accession>
<evidence type="ECO:0008006" key="7">
    <source>
        <dbReference type="Google" id="ProtNLM"/>
    </source>
</evidence>
<dbReference type="GO" id="GO:0004650">
    <property type="term" value="F:polygalacturonase activity"/>
    <property type="evidence" value="ECO:0007669"/>
    <property type="project" value="InterPro"/>
</dbReference>
<protein>
    <recommendedName>
        <fullName evidence="7">Glycoside hydrolase family 28 protein</fullName>
    </recommendedName>
</protein>
<dbReference type="PANTHER" id="PTHR31339">
    <property type="entry name" value="PECTIN LYASE-RELATED"/>
    <property type="match status" value="1"/>
</dbReference>
<dbReference type="PROSITE" id="PS00502">
    <property type="entry name" value="POLYGALACTURONASE"/>
    <property type="match status" value="1"/>
</dbReference>
<evidence type="ECO:0000256" key="3">
    <source>
        <dbReference type="ARBA" id="ARBA00023295"/>
    </source>
</evidence>